<dbReference type="HOGENOM" id="CLU_097084_0_0_9"/>
<dbReference type="PATRIC" id="fig|86416.3.peg.1704"/>
<dbReference type="KEGG" id="cpas:Clopa_4949"/>
<reference evidence="1 3" key="1">
    <citation type="submission" date="2012-01" db="EMBL/GenBank/DDBJ databases">
        <title>Complete sequence of chromosome of Clostridium pasteurianum BC1.</title>
        <authorList>
            <consortium name="US DOE Joint Genome Institute"/>
            <person name="Lucas S."/>
            <person name="Han J."/>
            <person name="Lapidus A."/>
            <person name="Cheng J.-F."/>
            <person name="Goodwin L."/>
            <person name="Pitluck S."/>
            <person name="Peters L."/>
            <person name="Mikhailova N."/>
            <person name="Teshima H."/>
            <person name="Detter J.C."/>
            <person name="Han C."/>
            <person name="Tapia R."/>
            <person name="Land M."/>
            <person name="Hauser L."/>
            <person name="Kyrpides N."/>
            <person name="Ivanova N."/>
            <person name="Pagani I."/>
            <person name="Dunn J."/>
            <person name="Taghavi S."/>
            <person name="Francis A."/>
            <person name="van der Lelie D."/>
            <person name="Woyke T."/>
        </authorList>
    </citation>
    <scope>NUCLEOTIDE SEQUENCE [LARGE SCALE GENOMIC DNA]</scope>
    <source>
        <strain evidence="1 3">BC1</strain>
    </source>
</reference>
<evidence type="ECO:0000313" key="2">
    <source>
        <dbReference type="EMBL" id="AGK99611.1"/>
    </source>
</evidence>
<keyword evidence="2" id="KW-0614">Plasmid</keyword>
<evidence type="ECO:0000313" key="3">
    <source>
        <dbReference type="Proteomes" id="UP000013523"/>
    </source>
</evidence>
<dbReference type="eggNOG" id="COG3863">
    <property type="taxonomic scope" value="Bacteria"/>
</dbReference>
<dbReference type="Gene3D" id="3.90.1720.10">
    <property type="entry name" value="endopeptidase domain like (from Nostoc punctiforme)"/>
    <property type="match status" value="1"/>
</dbReference>
<name>R4K810_CLOPA</name>
<sequence length="244" mass="27627">MKKRLILSLLIAVLISVNINYLSVDAAPLPIRSVNSGYTITKPDAQITIDDVKKSLNVPDEIAKEIVDTLQFQIKIDRNWDNLKVDKDMDLYNSTGKAIGKPGDILIAVFDADNTDINAIKMGSLTTHAAMVDSDPKKVLEVMPNGVQNVENDWRTRYKKILILRPKTNEETIKGAIEYGHTKINTPFNFDIFNKTTTDKFYCSQFVWRCYFNNGLDLDRNGGLAVFPYDFISHKTTIVYKQGE</sequence>
<evidence type="ECO:0000313" key="1">
    <source>
        <dbReference type="EMBL" id="AGK96649.1"/>
    </source>
</evidence>
<protein>
    <recommendedName>
        <fullName evidence="4">Cell wall-associated hydrolase-like protein</fullName>
    </recommendedName>
</protein>
<dbReference type="KEGG" id="cpas:Clopa_1729"/>
<dbReference type="OrthoDB" id="1708048at2"/>
<dbReference type="RefSeq" id="WP_015614968.1">
    <property type="nucleotide sequence ID" value="NC_021182.1"/>
</dbReference>
<reference evidence="2 3" key="2">
    <citation type="submission" date="2012-01" db="EMBL/GenBank/DDBJ databases">
        <title>Complete sequence of plasmid of Clostridium pasteurianum BC1.</title>
        <authorList>
            <consortium name="US DOE Joint Genome Institute"/>
            <person name="Lucas S."/>
            <person name="Han J."/>
            <person name="Lapidus A."/>
            <person name="Cheng J.-F."/>
            <person name="Goodwin L."/>
            <person name="Pitluck S."/>
            <person name="Peters L."/>
            <person name="Mikhailova N."/>
            <person name="Teshima H."/>
            <person name="Detter J.C."/>
            <person name="Han C."/>
            <person name="Tapia R."/>
            <person name="Land M."/>
            <person name="Hauser L."/>
            <person name="Kyrpides N."/>
            <person name="Ivanova N."/>
            <person name="Pagani I."/>
            <person name="Dunn J."/>
            <person name="Taghavi S."/>
            <person name="Francis A."/>
            <person name="van der Lelie D."/>
            <person name="Woyke T."/>
        </authorList>
    </citation>
    <scope>NUCLEOTIDE SEQUENCE [LARGE SCALE GENOMIC DNA]</scope>
    <source>
        <strain evidence="2 3">BC1</strain>
        <plasmid evidence="2 3">pCLOPA01</plasmid>
    </source>
</reference>
<dbReference type="EMBL" id="CP003262">
    <property type="protein sequence ID" value="AGK99611.1"/>
    <property type="molecule type" value="Genomic_DNA"/>
</dbReference>
<proteinExistence type="predicted"/>
<organism evidence="1 3">
    <name type="scientific">Clostridium pasteurianum BC1</name>
    <dbReference type="NCBI Taxonomy" id="86416"/>
    <lineage>
        <taxon>Bacteria</taxon>
        <taxon>Bacillati</taxon>
        <taxon>Bacillota</taxon>
        <taxon>Clostridia</taxon>
        <taxon>Eubacteriales</taxon>
        <taxon>Clostridiaceae</taxon>
        <taxon>Clostridium</taxon>
    </lineage>
</organism>
<dbReference type="Proteomes" id="UP000013523">
    <property type="component" value="Chromosome"/>
</dbReference>
<evidence type="ECO:0008006" key="4">
    <source>
        <dbReference type="Google" id="ProtNLM"/>
    </source>
</evidence>
<dbReference type="InterPro" id="IPR038765">
    <property type="entry name" value="Papain-like_cys_pep_sf"/>
</dbReference>
<dbReference type="EMBL" id="CP003261">
    <property type="protein sequence ID" value="AGK96649.1"/>
    <property type="molecule type" value="Genomic_DNA"/>
</dbReference>
<dbReference type="Pfam" id="PF05708">
    <property type="entry name" value="Peptidase_C92"/>
    <property type="match status" value="1"/>
</dbReference>
<geneLocation type="plasmid" evidence="2 3">
    <name>pCLOPA01</name>
</geneLocation>
<dbReference type="STRING" id="86416.Clopa_1729"/>
<dbReference type="AlphaFoldDB" id="R4K810"/>
<keyword evidence="3" id="KW-1185">Reference proteome</keyword>
<gene>
    <name evidence="1" type="ORF">Clopa_1729</name>
    <name evidence="2" type="ORF">Clopa_4949</name>
</gene>
<dbReference type="Proteomes" id="UP000013523">
    <property type="component" value="Plasmid pCLOPA01"/>
</dbReference>
<dbReference type="SUPFAM" id="SSF54001">
    <property type="entry name" value="Cysteine proteinases"/>
    <property type="match status" value="1"/>
</dbReference>
<accession>R4K810</accession>
<dbReference type="InterPro" id="IPR024453">
    <property type="entry name" value="Peptidase_C92"/>
</dbReference>